<accession>Q24GM2</accession>
<dbReference type="KEGG" id="tet:TTHERM_00724690"/>
<keyword evidence="1" id="KW-0175">Coiled coil</keyword>
<name>Q24GM2_TETTS</name>
<dbReference type="eggNOG" id="ENOG502SUDS">
    <property type="taxonomic scope" value="Eukaryota"/>
</dbReference>
<dbReference type="OrthoDB" id="297177at2759"/>
<sequence length="465" mass="54926">MTEKPFIEDYEGDAGEYLALQSKVYIKLNQKYEKMIGQLIEMYSSFVRKGIGMKSIGFQKQEQIFNEYDEEEFKKQPDLLIDGISQLMNSLFQVTNETLNKLNSRDDALQGAYDEVLLRLEKELRQSMKNEEKLKIHLECLTVKQESLRKQVFRAEEISDKLRQEVASTKKEYQNKFRQMETEIIHLKKEKESAKSMQRKFEASRSIFAERPHTSNQGNMDDFNNNEFVSSQKVKIADSKGTSNQFDFNQLHLNNYTSMPSTLQKTQGVTSSLDPERFIMLKKSLIRQPDEASNMEKKKLSHQVMQANRSKEVEAQKYQYEINRLKIQIEQKELENKKIKKSLDELHNELKKLKDEIMAENMKKWAVEVSSEKNPHLVGYYKDKLDLKEKEVKTLKKSQKKFAILEKKLLVKEKAFEYERADYHEKLLYLDDRVKKISKLYSEASQILKQPKYGYTPVYLQENNE</sequence>
<evidence type="ECO:0000313" key="3">
    <source>
        <dbReference type="Proteomes" id="UP000009168"/>
    </source>
</evidence>
<dbReference type="Proteomes" id="UP000009168">
    <property type="component" value="Unassembled WGS sequence"/>
</dbReference>
<reference evidence="3" key="1">
    <citation type="journal article" date="2006" name="PLoS Biol.">
        <title>Macronuclear genome sequence of the ciliate Tetrahymena thermophila, a model eukaryote.</title>
        <authorList>
            <person name="Eisen J.A."/>
            <person name="Coyne R.S."/>
            <person name="Wu M."/>
            <person name="Wu D."/>
            <person name="Thiagarajan M."/>
            <person name="Wortman J.R."/>
            <person name="Badger J.H."/>
            <person name="Ren Q."/>
            <person name="Amedeo P."/>
            <person name="Jones K.M."/>
            <person name="Tallon L.J."/>
            <person name="Delcher A.L."/>
            <person name="Salzberg S.L."/>
            <person name="Silva J.C."/>
            <person name="Haas B.J."/>
            <person name="Majoros W.H."/>
            <person name="Farzad M."/>
            <person name="Carlton J.M."/>
            <person name="Smith R.K. Jr."/>
            <person name="Garg J."/>
            <person name="Pearlman R.E."/>
            <person name="Karrer K.M."/>
            <person name="Sun L."/>
            <person name="Manning G."/>
            <person name="Elde N.C."/>
            <person name="Turkewitz A.P."/>
            <person name="Asai D.J."/>
            <person name="Wilkes D.E."/>
            <person name="Wang Y."/>
            <person name="Cai H."/>
            <person name="Collins K."/>
            <person name="Stewart B.A."/>
            <person name="Lee S.R."/>
            <person name="Wilamowska K."/>
            <person name="Weinberg Z."/>
            <person name="Ruzzo W.L."/>
            <person name="Wloga D."/>
            <person name="Gaertig J."/>
            <person name="Frankel J."/>
            <person name="Tsao C.-C."/>
            <person name="Gorovsky M.A."/>
            <person name="Keeling P.J."/>
            <person name="Waller R.F."/>
            <person name="Patron N.J."/>
            <person name="Cherry J.M."/>
            <person name="Stover N.A."/>
            <person name="Krieger C.J."/>
            <person name="del Toro C."/>
            <person name="Ryder H.F."/>
            <person name="Williamson S.C."/>
            <person name="Barbeau R.A."/>
            <person name="Hamilton E.P."/>
            <person name="Orias E."/>
        </authorList>
    </citation>
    <scope>NUCLEOTIDE SEQUENCE [LARGE SCALE GENOMIC DNA]</scope>
    <source>
        <strain evidence="3">SB210</strain>
    </source>
</reference>
<dbReference type="GeneID" id="7844877"/>
<dbReference type="AlphaFoldDB" id="Q24GM2"/>
<organism evidence="2 3">
    <name type="scientific">Tetrahymena thermophila (strain SB210)</name>
    <dbReference type="NCBI Taxonomy" id="312017"/>
    <lineage>
        <taxon>Eukaryota</taxon>
        <taxon>Sar</taxon>
        <taxon>Alveolata</taxon>
        <taxon>Ciliophora</taxon>
        <taxon>Intramacronucleata</taxon>
        <taxon>Oligohymenophorea</taxon>
        <taxon>Hymenostomatida</taxon>
        <taxon>Tetrahymenina</taxon>
        <taxon>Tetrahymenidae</taxon>
        <taxon>Tetrahymena</taxon>
    </lineage>
</organism>
<dbReference type="HOGENOM" id="CLU_588628_0_0_1"/>
<protein>
    <submittedName>
        <fullName evidence="2">Uncharacterized protein</fullName>
    </submittedName>
</protein>
<feature type="coiled-coil region" evidence="1">
    <location>
        <begin position="117"/>
        <end position="197"/>
    </location>
</feature>
<dbReference type="OMA" id="YERADYH"/>
<dbReference type="InParanoid" id="Q24GM2"/>
<proteinExistence type="predicted"/>
<dbReference type="EMBL" id="GG662257">
    <property type="protein sequence ID" value="EAS06849.1"/>
    <property type="molecule type" value="Genomic_DNA"/>
</dbReference>
<dbReference type="RefSeq" id="XP_001027091.1">
    <property type="nucleotide sequence ID" value="XM_001027091.1"/>
</dbReference>
<evidence type="ECO:0000313" key="2">
    <source>
        <dbReference type="EMBL" id="EAS06849.1"/>
    </source>
</evidence>
<feature type="coiled-coil region" evidence="1">
    <location>
        <begin position="308"/>
        <end position="363"/>
    </location>
</feature>
<keyword evidence="3" id="KW-1185">Reference proteome</keyword>
<evidence type="ECO:0000256" key="1">
    <source>
        <dbReference type="SAM" id="Coils"/>
    </source>
</evidence>
<gene>
    <name evidence="2" type="ORF">TTHERM_00724690</name>
</gene>